<keyword evidence="3 12" id="KW-0813">Transport</keyword>
<evidence type="ECO:0000256" key="9">
    <source>
        <dbReference type="ARBA" id="ARBA00022967"/>
    </source>
</evidence>
<dbReference type="CDD" id="cd18803">
    <property type="entry name" value="SF2_C_secA"/>
    <property type="match status" value="1"/>
</dbReference>
<evidence type="ECO:0000256" key="2">
    <source>
        <dbReference type="ARBA" id="ARBA00007650"/>
    </source>
</evidence>
<comment type="function">
    <text evidence="12">Part of the Sec protein translocase complex. Interacts with the SecYEG preprotein conducting channel. Has a central role in coupling the hydrolysis of ATP to the transfer of proteins into and across the cell membrane, serving as an ATP-driven molecular motor driving the stepwise translocation of polypeptide chains across the membrane.</text>
</comment>
<evidence type="ECO:0000256" key="10">
    <source>
        <dbReference type="ARBA" id="ARBA00023010"/>
    </source>
</evidence>
<dbReference type="Gene3D" id="1.10.3060.10">
    <property type="entry name" value="Helical scaffold and wing domains of SecA"/>
    <property type="match status" value="1"/>
</dbReference>
<keyword evidence="5 12" id="KW-0963">Cytoplasm</keyword>
<dbReference type="InterPro" id="IPR027417">
    <property type="entry name" value="P-loop_NTPase"/>
</dbReference>
<evidence type="ECO:0000256" key="1">
    <source>
        <dbReference type="ARBA" id="ARBA00004170"/>
    </source>
</evidence>
<dbReference type="EMBL" id="JAPDDR010000019">
    <property type="protein sequence ID" value="MCW1916848.1"/>
    <property type="molecule type" value="Genomic_DNA"/>
</dbReference>
<dbReference type="PROSITE" id="PS51196">
    <property type="entry name" value="SECA_MOTOR_DEAD"/>
    <property type="match status" value="1"/>
</dbReference>
<dbReference type="Gene3D" id="3.40.50.300">
    <property type="entry name" value="P-loop containing nucleotide triphosphate hydrolases"/>
    <property type="match status" value="3"/>
</dbReference>
<evidence type="ECO:0000259" key="16">
    <source>
        <dbReference type="PROSITE" id="PS51196"/>
    </source>
</evidence>
<organism evidence="17 18">
    <name type="scientific">Luteolibacter rhizosphaerae</name>
    <dbReference type="NCBI Taxonomy" id="2989719"/>
    <lineage>
        <taxon>Bacteria</taxon>
        <taxon>Pseudomonadati</taxon>
        <taxon>Verrucomicrobiota</taxon>
        <taxon>Verrucomicrobiia</taxon>
        <taxon>Verrucomicrobiales</taxon>
        <taxon>Verrucomicrobiaceae</taxon>
        <taxon>Luteolibacter</taxon>
    </lineage>
</organism>
<dbReference type="InterPro" id="IPR001650">
    <property type="entry name" value="Helicase_C-like"/>
</dbReference>
<keyword evidence="8 12" id="KW-0653">Protein transport</keyword>
<dbReference type="Pfam" id="PF07517">
    <property type="entry name" value="SecA_DEAD"/>
    <property type="match status" value="1"/>
</dbReference>
<comment type="caution">
    <text evidence="17">The sequence shown here is derived from an EMBL/GenBank/DDBJ whole genome shotgun (WGS) entry which is preliminary data.</text>
</comment>
<dbReference type="NCBIfam" id="TIGR00963">
    <property type="entry name" value="secA"/>
    <property type="match status" value="1"/>
</dbReference>
<evidence type="ECO:0000259" key="14">
    <source>
        <dbReference type="PROSITE" id="PS51192"/>
    </source>
</evidence>
<feature type="domain" description="Helicase C-terminal" evidence="15">
    <location>
        <begin position="607"/>
        <end position="776"/>
    </location>
</feature>
<evidence type="ECO:0000256" key="12">
    <source>
        <dbReference type="HAMAP-Rule" id="MF_01382"/>
    </source>
</evidence>
<dbReference type="InterPro" id="IPR000185">
    <property type="entry name" value="SecA"/>
</dbReference>
<evidence type="ECO:0000259" key="15">
    <source>
        <dbReference type="PROSITE" id="PS51194"/>
    </source>
</evidence>
<feature type="domain" description="Helicase ATP-binding" evidence="14">
    <location>
        <begin position="172"/>
        <end position="331"/>
    </location>
</feature>
<dbReference type="Proteomes" id="UP001165653">
    <property type="component" value="Unassembled WGS sequence"/>
</dbReference>
<dbReference type="HAMAP" id="MF_01382">
    <property type="entry name" value="SecA"/>
    <property type="match status" value="1"/>
</dbReference>
<evidence type="ECO:0000256" key="11">
    <source>
        <dbReference type="ARBA" id="ARBA00023136"/>
    </source>
</evidence>
<dbReference type="CDD" id="cd17928">
    <property type="entry name" value="DEXDc_SecA"/>
    <property type="match status" value="1"/>
</dbReference>
<dbReference type="SUPFAM" id="SSF81767">
    <property type="entry name" value="Pre-protein crosslinking domain of SecA"/>
    <property type="match status" value="1"/>
</dbReference>
<feature type="binding site" evidence="12">
    <location>
        <position position="170"/>
    </location>
    <ligand>
        <name>ATP</name>
        <dbReference type="ChEBI" id="CHEBI:30616"/>
    </ligand>
</feature>
<dbReference type="PROSITE" id="PS01312">
    <property type="entry name" value="SECA"/>
    <property type="match status" value="1"/>
</dbReference>
<evidence type="ECO:0000313" key="17">
    <source>
        <dbReference type="EMBL" id="MCW1916848.1"/>
    </source>
</evidence>
<dbReference type="PRINTS" id="PR00906">
    <property type="entry name" value="SECA"/>
</dbReference>
<dbReference type="InterPro" id="IPR011115">
    <property type="entry name" value="SecA_DEAD"/>
</dbReference>
<accession>A0ABT3GAI7</accession>
<dbReference type="InterPro" id="IPR011116">
    <property type="entry name" value="SecA_Wing/Scaffold"/>
</dbReference>
<sequence>MIQWLFPKLLGGKDQRELHRLRPTVARINEIEEKLQQEPAEKLIELTRSWQDHLARYHPLKAPNKVQLEQMDQAGLQSVADSIHSRLAILAREFPSLPSTVSPSVESIEKARTAFHAVEEQFQKPRAKYLEKILPEAYAVVKNAARRLCGSEVSLDGQPLRWNMVHFDVQLLGGVAIHRGMIAEMQTGEGKTLVATLPIFLNALTGLGVHVVTVNDYLARRDAAWMGTLFRYLGLSVGCVVNQMQSQERHQAYACDITYGTNSEFGFDYLRDNGMASTKEEQVQRGHHFAVIDEVDSVLIDDARTPLIITGPSPESSKPFELYNTAVERLVRKQTELCSQLASQAKQLLEKGDTKEAGLVLLKLKLGQPRNRQFLRLMENPEWRRLLESTELAFHRQMFRKDLHRLKEELFFAVDEKTRDADLMENGRRFLDPEDPDSFTLPDAGAILDGIRSDPTLNTEKKELAISAVVQRREEQALKVHSISQLLKAHCLYEKDVHYVVREGKINIVDESTGREMEGRRWSDGLHQAVEAKERVKVEKENRTYATITIQNYFRLYDKLAGMTGTASTEAAEFHDIYQLDVLPIPTNAPNLRIDENDQIFKTRRDKYTAVIARIETAHAKGQPVLVGTASVEASETVSRMLKRAQIPHTVLNAKHHQEEAGIVSLAGQRGAVTVSTNMAGRGTDIKLGEGVAELGGLLVVGTERHPSRRVDRQLRGRCSRQGDPGGARFFISLEDDLMRNHAEPARMAAMIEQAGKRGSGFSLGSLVETAQQQVEQRDYRSRKRVLDFDDVLNLQREIVYSFRNDVLATGDMRRLVHEIIADGIGAKVQEFLAEADSQQPDLQPLLDWVRYRLHVDLADEDLSATRTDRMVATIAAKVREAYQSRVSALPAELVDREERLLVISAVDALWQEHLRDMDELREGVYLRAQGQKDPLVEYKIEAFAIFATLMDSIKQQALFGLSRFSAAMSTQPGQA</sequence>
<dbReference type="EC" id="7.4.2.8" evidence="12"/>
<keyword evidence="11 12" id="KW-0472">Membrane</keyword>
<evidence type="ECO:0000256" key="3">
    <source>
        <dbReference type="ARBA" id="ARBA00022448"/>
    </source>
</evidence>
<evidence type="ECO:0000256" key="8">
    <source>
        <dbReference type="ARBA" id="ARBA00022927"/>
    </source>
</evidence>
<feature type="binding site" evidence="12">
    <location>
        <position position="685"/>
    </location>
    <ligand>
        <name>ATP</name>
        <dbReference type="ChEBI" id="CHEBI:30616"/>
    </ligand>
</feature>
<dbReference type="InterPro" id="IPR044722">
    <property type="entry name" value="SecA_SF2_C"/>
</dbReference>
<comment type="similarity">
    <text evidence="2 12 13">Belongs to the SecA family.</text>
</comment>
<evidence type="ECO:0000256" key="13">
    <source>
        <dbReference type="RuleBase" id="RU003874"/>
    </source>
</evidence>
<comment type="catalytic activity">
    <reaction evidence="12">
        <text>ATP + H2O + cellular proteinSide 1 = ADP + phosphate + cellular proteinSide 2.</text>
        <dbReference type="EC" id="7.4.2.8"/>
    </reaction>
</comment>
<dbReference type="InterPro" id="IPR011130">
    <property type="entry name" value="SecA_preprotein_X-link_dom"/>
</dbReference>
<protein>
    <recommendedName>
        <fullName evidence="12 13">Protein translocase subunit SecA</fullName>
        <ecNumber evidence="12">7.4.2.8</ecNumber>
    </recommendedName>
</protein>
<comment type="subunit">
    <text evidence="12">Monomer and homodimer. Part of the essential Sec protein translocation apparatus which comprises SecA, SecYEG and auxiliary proteins SecDF. Other proteins may also be involved.</text>
</comment>
<feature type="binding site" evidence="12">
    <location>
        <begin position="188"/>
        <end position="192"/>
    </location>
    <ligand>
        <name>ATP</name>
        <dbReference type="ChEBI" id="CHEBI:30616"/>
    </ligand>
</feature>
<name>A0ABT3GAI7_9BACT</name>
<dbReference type="SMART" id="SM00957">
    <property type="entry name" value="SecA_DEAD"/>
    <property type="match status" value="1"/>
</dbReference>
<keyword evidence="18" id="KW-1185">Reference proteome</keyword>
<keyword evidence="6 12" id="KW-0547">Nucleotide-binding</keyword>
<dbReference type="SUPFAM" id="SSF52540">
    <property type="entry name" value="P-loop containing nucleoside triphosphate hydrolases"/>
    <property type="match status" value="2"/>
</dbReference>
<evidence type="ECO:0000256" key="7">
    <source>
        <dbReference type="ARBA" id="ARBA00022840"/>
    </source>
</evidence>
<keyword evidence="10 12" id="KW-0811">Translocation</keyword>
<proteinExistence type="inferred from homology"/>
<feature type="domain" description="SecA family profile" evidence="16">
    <location>
        <begin position="3"/>
        <end position="763"/>
    </location>
</feature>
<evidence type="ECO:0000256" key="6">
    <source>
        <dbReference type="ARBA" id="ARBA00022741"/>
    </source>
</evidence>
<dbReference type="InterPro" id="IPR020937">
    <property type="entry name" value="SecA_CS"/>
</dbReference>
<evidence type="ECO:0000256" key="5">
    <source>
        <dbReference type="ARBA" id="ARBA00022490"/>
    </source>
</evidence>
<dbReference type="Gene3D" id="3.90.1440.10">
    <property type="entry name" value="SecA, preprotein cross-linking domain"/>
    <property type="match status" value="1"/>
</dbReference>
<dbReference type="PROSITE" id="PS51192">
    <property type="entry name" value="HELICASE_ATP_BIND_1"/>
    <property type="match status" value="1"/>
</dbReference>
<dbReference type="RefSeq" id="WP_264516467.1">
    <property type="nucleotide sequence ID" value="NZ_JAPDDR010000019.1"/>
</dbReference>
<dbReference type="Pfam" id="PF07516">
    <property type="entry name" value="SecA_SW"/>
    <property type="match status" value="1"/>
</dbReference>
<evidence type="ECO:0000313" key="18">
    <source>
        <dbReference type="Proteomes" id="UP001165653"/>
    </source>
</evidence>
<evidence type="ECO:0000256" key="4">
    <source>
        <dbReference type="ARBA" id="ARBA00022475"/>
    </source>
</evidence>
<dbReference type="Pfam" id="PF21090">
    <property type="entry name" value="P-loop_SecA"/>
    <property type="match status" value="1"/>
</dbReference>
<keyword evidence="7 12" id="KW-0067">ATP-binding</keyword>
<dbReference type="PANTHER" id="PTHR30612:SF0">
    <property type="entry name" value="CHLOROPLAST PROTEIN-TRANSPORTING ATPASE"/>
    <property type="match status" value="1"/>
</dbReference>
<dbReference type="InterPro" id="IPR036670">
    <property type="entry name" value="SecA_X-link_sf"/>
</dbReference>
<keyword evidence="9 12" id="KW-1278">Translocase</keyword>
<reference evidence="17" key="1">
    <citation type="submission" date="2022-10" db="EMBL/GenBank/DDBJ databases">
        <title>Luteolibacter sp. GHJ8, whole genome shotgun sequencing project.</title>
        <authorList>
            <person name="Zhao G."/>
            <person name="Shen L."/>
        </authorList>
    </citation>
    <scope>NUCLEOTIDE SEQUENCE</scope>
    <source>
        <strain evidence="17">GHJ8</strain>
    </source>
</reference>
<comment type="subcellular location">
    <subcellularLocation>
        <location evidence="12">Cell membrane</location>
        <topology evidence="12">Peripheral membrane protein</topology>
        <orientation evidence="12">Cytoplasmic side</orientation>
    </subcellularLocation>
    <subcellularLocation>
        <location evidence="12">Cytoplasm</location>
    </subcellularLocation>
    <subcellularLocation>
        <location evidence="1">Membrane</location>
        <topology evidence="1">Peripheral membrane protein</topology>
    </subcellularLocation>
    <text evidence="12">Distribution is 50-50.</text>
</comment>
<dbReference type="PANTHER" id="PTHR30612">
    <property type="entry name" value="SECA INNER MEMBRANE COMPONENT OF SEC PROTEIN SECRETION SYSTEM"/>
    <property type="match status" value="1"/>
</dbReference>
<gene>
    <name evidence="12 17" type="primary">secA</name>
    <name evidence="17" type="ORF">OJ996_24885</name>
</gene>
<dbReference type="InterPro" id="IPR036266">
    <property type="entry name" value="SecA_Wing/Scaffold_sf"/>
</dbReference>
<dbReference type="Pfam" id="PF01043">
    <property type="entry name" value="SecA_PP_bind"/>
    <property type="match status" value="1"/>
</dbReference>
<dbReference type="InterPro" id="IPR014018">
    <property type="entry name" value="SecA_motor_DEAD"/>
</dbReference>
<dbReference type="PROSITE" id="PS51194">
    <property type="entry name" value="HELICASE_CTER"/>
    <property type="match status" value="1"/>
</dbReference>
<dbReference type="SUPFAM" id="SSF81886">
    <property type="entry name" value="Helical scaffold and wing domains of SecA"/>
    <property type="match status" value="1"/>
</dbReference>
<dbReference type="SMART" id="SM00958">
    <property type="entry name" value="SecA_PP_bind"/>
    <property type="match status" value="1"/>
</dbReference>
<keyword evidence="4 12" id="KW-1003">Cell membrane</keyword>
<dbReference type="InterPro" id="IPR014001">
    <property type="entry name" value="Helicase_ATP-bd"/>
</dbReference>